<feature type="domain" description="Thioredoxin" evidence="4">
    <location>
        <begin position="80"/>
        <end position="212"/>
    </location>
</feature>
<name>A0A7S2UAB6_9STRA</name>
<protein>
    <recommendedName>
        <fullName evidence="4">Thioredoxin domain-containing protein</fullName>
    </recommendedName>
</protein>
<feature type="signal peptide" evidence="3">
    <location>
        <begin position="1"/>
        <end position="23"/>
    </location>
</feature>
<evidence type="ECO:0000256" key="2">
    <source>
        <dbReference type="SAM" id="MobiDB-lite"/>
    </source>
</evidence>
<comment type="similarity">
    <text evidence="1">Belongs to the thioredoxin family.</text>
</comment>
<accession>A0A7S2UAB6</accession>
<gene>
    <name evidence="5" type="ORF">ASEP1449_LOCUS5383</name>
</gene>
<dbReference type="InterPro" id="IPR036249">
    <property type="entry name" value="Thioredoxin-like_sf"/>
</dbReference>
<feature type="region of interest" description="Disordered" evidence="2">
    <location>
        <begin position="27"/>
        <end position="87"/>
    </location>
</feature>
<organism evidence="5">
    <name type="scientific">Attheya septentrionalis</name>
    <dbReference type="NCBI Taxonomy" id="420275"/>
    <lineage>
        <taxon>Eukaryota</taxon>
        <taxon>Sar</taxon>
        <taxon>Stramenopiles</taxon>
        <taxon>Ochrophyta</taxon>
        <taxon>Bacillariophyta</taxon>
        <taxon>Coscinodiscophyceae</taxon>
        <taxon>Chaetocerotophycidae</taxon>
        <taxon>Chaetocerotales</taxon>
        <taxon>Attheyaceae</taxon>
        <taxon>Attheya</taxon>
    </lineage>
</organism>
<dbReference type="Gene3D" id="3.40.30.10">
    <property type="entry name" value="Glutaredoxin"/>
    <property type="match status" value="1"/>
</dbReference>
<evidence type="ECO:0000256" key="3">
    <source>
        <dbReference type="SAM" id="SignalP"/>
    </source>
</evidence>
<dbReference type="PANTHER" id="PTHR43601">
    <property type="entry name" value="THIOREDOXIN, MITOCHONDRIAL"/>
    <property type="match status" value="1"/>
</dbReference>
<feature type="chain" id="PRO_5031120151" description="Thioredoxin domain-containing protein" evidence="3">
    <location>
        <begin position="24"/>
        <end position="241"/>
    </location>
</feature>
<dbReference type="CDD" id="cd02947">
    <property type="entry name" value="TRX_family"/>
    <property type="match status" value="1"/>
</dbReference>
<dbReference type="Pfam" id="PF00085">
    <property type="entry name" value="Thioredoxin"/>
    <property type="match status" value="1"/>
</dbReference>
<dbReference type="EMBL" id="HBHQ01008064">
    <property type="protein sequence ID" value="CAD9813558.1"/>
    <property type="molecule type" value="Transcribed_RNA"/>
</dbReference>
<feature type="compositionally biased region" description="Basic and acidic residues" evidence="2">
    <location>
        <begin position="61"/>
        <end position="73"/>
    </location>
</feature>
<dbReference type="PROSITE" id="PS51352">
    <property type="entry name" value="THIOREDOXIN_2"/>
    <property type="match status" value="1"/>
</dbReference>
<evidence type="ECO:0000313" key="5">
    <source>
        <dbReference type="EMBL" id="CAD9813558.1"/>
    </source>
</evidence>
<proteinExistence type="inferred from homology"/>
<dbReference type="GO" id="GO:0045454">
    <property type="term" value="P:cell redox homeostasis"/>
    <property type="evidence" value="ECO:0007669"/>
    <property type="project" value="TreeGrafter"/>
</dbReference>
<evidence type="ECO:0000256" key="1">
    <source>
        <dbReference type="ARBA" id="ARBA00008987"/>
    </source>
</evidence>
<dbReference type="InterPro" id="IPR013766">
    <property type="entry name" value="Thioredoxin_domain"/>
</dbReference>
<dbReference type="PANTHER" id="PTHR43601:SF32">
    <property type="entry name" value="THIOREDOXIN-LIKE 2-2, CHLOROPLASTIC"/>
    <property type="match status" value="1"/>
</dbReference>
<dbReference type="AlphaFoldDB" id="A0A7S2UAB6"/>
<keyword evidence="3" id="KW-0732">Signal</keyword>
<sequence>MTGSSPVLLIALLATTLGQCANAFAPSPRPRTSLHTNIPSSIPRRDGGTILSAVAEPPFMPEEKEKKDNSNNDDKDEWTESNGGFIPNILRRNTKQTKKKPNVIPVMTIQEFKDTVVDEPEKIVVVKYYAAWCRSCRAVAPHFAKLASDYASSVKFVEVPLTKENAYLHEGLGVPSVPFCHMYHPAVGLVEELKMNKKDFPVVKKALKTYVQGSCDIPEEGAILSEPMSTVTEVHNESEFE</sequence>
<reference evidence="5" key="1">
    <citation type="submission" date="2021-01" db="EMBL/GenBank/DDBJ databases">
        <authorList>
            <person name="Corre E."/>
            <person name="Pelletier E."/>
            <person name="Niang G."/>
            <person name="Scheremetjew M."/>
            <person name="Finn R."/>
            <person name="Kale V."/>
            <person name="Holt S."/>
            <person name="Cochrane G."/>
            <person name="Meng A."/>
            <person name="Brown T."/>
            <person name="Cohen L."/>
        </authorList>
    </citation>
    <scope>NUCLEOTIDE SEQUENCE</scope>
    <source>
        <strain evidence="5">CCMP2084</strain>
    </source>
</reference>
<evidence type="ECO:0000259" key="4">
    <source>
        <dbReference type="PROSITE" id="PS51352"/>
    </source>
</evidence>
<dbReference type="SUPFAM" id="SSF52833">
    <property type="entry name" value="Thioredoxin-like"/>
    <property type="match status" value="1"/>
</dbReference>